<protein>
    <recommendedName>
        <fullName evidence="7">Protein-L-isoaspartate O-methyltransferase</fullName>
        <ecNumber evidence="7">2.1.1.77</ecNumber>
    </recommendedName>
    <alternativeName>
        <fullName evidence="7">L-isoaspartyl protein carboxyl methyltransferase</fullName>
    </alternativeName>
    <alternativeName>
        <fullName evidence="7">Protein L-isoaspartyl methyltransferase</fullName>
    </alternativeName>
    <alternativeName>
        <fullName evidence="7">Protein-beta-aspartate methyltransferase</fullName>
        <shortName evidence="7">PIMT</shortName>
    </alternativeName>
</protein>
<sequence length="219" mass="24835">MTSSESYYEGKRRQMVKTQLVSRDIVDEKVIRAMEKVPRHRFLPAELWNRAYEDIPLPIEEGQTISQPYIVAYMIQALSLKREDKILELGTGSGYQTAILAEILEKIYTIEIRPQLANKAMTRLSELGYGNRVKIRIVNGSSGFEEEAPFNGIIVTAATFDIPKPLVEQLAENGKIIIPIGSTDQQTLVRATKIKGNLIEEELLKCIFVPFVRTEHNNN</sequence>
<dbReference type="FunFam" id="3.40.50.150:FF:000010">
    <property type="entry name" value="Protein-L-isoaspartate O-methyltransferase"/>
    <property type="match status" value="1"/>
</dbReference>
<feature type="active site" evidence="7">
    <location>
        <position position="66"/>
    </location>
</feature>
<comment type="caution">
    <text evidence="8">The sequence shown here is derived from an EMBL/GenBank/DDBJ whole genome shotgun (WGS) entry which is preliminary data.</text>
</comment>
<dbReference type="GO" id="GO:0032259">
    <property type="term" value="P:methylation"/>
    <property type="evidence" value="ECO:0007669"/>
    <property type="project" value="UniProtKB-KW"/>
</dbReference>
<keyword evidence="3 7" id="KW-0963">Cytoplasm</keyword>
<comment type="similarity">
    <text evidence="2 7">Belongs to the methyltransferase superfamily. L-isoaspartyl/D-aspartyl protein methyltransferase family.</text>
</comment>
<evidence type="ECO:0000256" key="6">
    <source>
        <dbReference type="ARBA" id="ARBA00022691"/>
    </source>
</evidence>
<dbReference type="Gene3D" id="3.40.50.150">
    <property type="entry name" value="Vaccinia Virus protein VP39"/>
    <property type="match status" value="1"/>
</dbReference>
<evidence type="ECO:0000256" key="7">
    <source>
        <dbReference type="HAMAP-Rule" id="MF_00090"/>
    </source>
</evidence>
<dbReference type="EMBL" id="MAYW01000142">
    <property type="protein sequence ID" value="ODS31115.1"/>
    <property type="molecule type" value="Genomic_DNA"/>
</dbReference>
<dbReference type="GO" id="GO:0004719">
    <property type="term" value="F:protein-L-isoaspartate (D-aspartate) O-methyltransferase activity"/>
    <property type="evidence" value="ECO:0007669"/>
    <property type="project" value="UniProtKB-UniRule"/>
</dbReference>
<evidence type="ECO:0000256" key="2">
    <source>
        <dbReference type="ARBA" id="ARBA00005369"/>
    </source>
</evidence>
<dbReference type="PANTHER" id="PTHR11579:SF0">
    <property type="entry name" value="PROTEIN-L-ISOASPARTATE(D-ASPARTATE) O-METHYLTRANSFERASE"/>
    <property type="match status" value="1"/>
</dbReference>
<dbReference type="PATRIC" id="fig|1872076.5.peg.4482"/>
<organism evidence="8 9">
    <name type="scientific">Candidatus Scalindua rubra</name>
    <dbReference type="NCBI Taxonomy" id="1872076"/>
    <lineage>
        <taxon>Bacteria</taxon>
        <taxon>Pseudomonadati</taxon>
        <taxon>Planctomycetota</taxon>
        <taxon>Candidatus Brocadiia</taxon>
        <taxon>Candidatus Brocadiales</taxon>
        <taxon>Candidatus Scalinduaceae</taxon>
        <taxon>Candidatus Scalindua</taxon>
    </lineage>
</organism>
<accession>A0A1E3X682</accession>
<dbReference type="SUPFAM" id="SSF53335">
    <property type="entry name" value="S-adenosyl-L-methionine-dependent methyltransferases"/>
    <property type="match status" value="1"/>
</dbReference>
<keyword evidence="6 7" id="KW-0949">S-adenosyl-L-methionine</keyword>
<dbReference type="NCBIfam" id="TIGR00080">
    <property type="entry name" value="pimt"/>
    <property type="match status" value="1"/>
</dbReference>
<dbReference type="Proteomes" id="UP000094056">
    <property type="component" value="Unassembled WGS sequence"/>
</dbReference>
<evidence type="ECO:0000256" key="4">
    <source>
        <dbReference type="ARBA" id="ARBA00022603"/>
    </source>
</evidence>
<dbReference type="HAMAP" id="MF_00090">
    <property type="entry name" value="PIMT"/>
    <property type="match status" value="1"/>
</dbReference>
<evidence type="ECO:0000256" key="5">
    <source>
        <dbReference type="ARBA" id="ARBA00022679"/>
    </source>
</evidence>
<dbReference type="GO" id="GO:0030091">
    <property type="term" value="P:protein repair"/>
    <property type="evidence" value="ECO:0007669"/>
    <property type="project" value="UniProtKB-UniRule"/>
</dbReference>
<keyword evidence="5 7" id="KW-0808">Transferase</keyword>
<dbReference type="CDD" id="cd02440">
    <property type="entry name" value="AdoMet_MTases"/>
    <property type="match status" value="1"/>
</dbReference>
<dbReference type="EC" id="2.1.1.77" evidence="7"/>
<evidence type="ECO:0000313" key="8">
    <source>
        <dbReference type="EMBL" id="ODS31115.1"/>
    </source>
</evidence>
<dbReference type="InterPro" id="IPR029063">
    <property type="entry name" value="SAM-dependent_MTases_sf"/>
</dbReference>
<gene>
    <name evidence="7" type="primary">pcm</name>
    <name evidence="8" type="ORF">SCARUB_03761</name>
</gene>
<reference evidence="8 9" key="1">
    <citation type="submission" date="2016-07" db="EMBL/GenBank/DDBJ databases">
        <title>Draft genome of Scalindua rubra, obtained from a brine-seawater interface in the Red Sea, sheds light on salt adaptation in anammox bacteria.</title>
        <authorList>
            <person name="Speth D.R."/>
            <person name="Lagkouvardos I."/>
            <person name="Wang Y."/>
            <person name="Qian P.-Y."/>
            <person name="Dutilh B.E."/>
            <person name="Jetten M.S."/>
        </authorList>
    </citation>
    <scope>NUCLEOTIDE SEQUENCE [LARGE SCALE GENOMIC DNA]</scope>
    <source>
        <strain evidence="8">BSI-1</strain>
    </source>
</reference>
<dbReference type="AlphaFoldDB" id="A0A1E3X682"/>
<evidence type="ECO:0000313" key="9">
    <source>
        <dbReference type="Proteomes" id="UP000094056"/>
    </source>
</evidence>
<dbReference type="NCBIfam" id="NF001453">
    <property type="entry name" value="PRK00312.1"/>
    <property type="match status" value="1"/>
</dbReference>
<comment type="function">
    <text evidence="7">Catalyzes the methyl esterification of L-isoaspartyl residues in peptides and proteins that result from spontaneous decomposition of normal L-aspartyl and L-asparaginyl residues. It plays a role in the repair and/or degradation of damaged proteins.</text>
</comment>
<dbReference type="GO" id="GO:0005737">
    <property type="term" value="C:cytoplasm"/>
    <property type="evidence" value="ECO:0007669"/>
    <property type="project" value="UniProtKB-SubCell"/>
</dbReference>
<dbReference type="Pfam" id="PF01135">
    <property type="entry name" value="PCMT"/>
    <property type="match status" value="1"/>
</dbReference>
<comment type="subcellular location">
    <subcellularLocation>
        <location evidence="1 7">Cytoplasm</location>
    </subcellularLocation>
</comment>
<comment type="catalytic activity">
    <reaction evidence="7">
        <text>[protein]-L-isoaspartate + S-adenosyl-L-methionine = [protein]-L-isoaspartate alpha-methyl ester + S-adenosyl-L-homocysteine</text>
        <dbReference type="Rhea" id="RHEA:12705"/>
        <dbReference type="Rhea" id="RHEA-COMP:12143"/>
        <dbReference type="Rhea" id="RHEA-COMP:12144"/>
        <dbReference type="ChEBI" id="CHEBI:57856"/>
        <dbReference type="ChEBI" id="CHEBI:59789"/>
        <dbReference type="ChEBI" id="CHEBI:90596"/>
        <dbReference type="ChEBI" id="CHEBI:90598"/>
        <dbReference type="EC" id="2.1.1.77"/>
    </reaction>
</comment>
<proteinExistence type="inferred from homology"/>
<dbReference type="InterPro" id="IPR000682">
    <property type="entry name" value="PCMT"/>
</dbReference>
<name>A0A1E3X682_9BACT</name>
<evidence type="ECO:0000256" key="3">
    <source>
        <dbReference type="ARBA" id="ARBA00022490"/>
    </source>
</evidence>
<dbReference type="PANTHER" id="PTHR11579">
    <property type="entry name" value="PROTEIN-L-ISOASPARTATE O-METHYLTRANSFERASE"/>
    <property type="match status" value="1"/>
</dbReference>
<keyword evidence="4 7" id="KW-0489">Methyltransferase</keyword>
<evidence type="ECO:0000256" key="1">
    <source>
        <dbReference type="ARBA" id="ARBA00004496"/>
    </source>
</evidence>